<evidence type="ECO:0000313" key="8">
    <source>
        <dbReference type="WBParaSite" id="TREG1_144360.1"/>
    </source>
</evidence>
<sequence length="263" mass="29907">MQMSTYDVSLVLEGPTNIADVGCKIYRSILSLIYTLKGNMLITAMLERLLAIQFPVKFGKLPPRHAWYFVVSTGVTAVLMIIPIIIQSDWATYFNRIVCYTRPTSLFLAFYYGLFSGACFVQTAINGVLNAVLLLKIYVWLRYRRRIATSTQTMKSNELGACVVLLIISSTTFLLSIPGTTVTFFAVSSSLSIDLNGASTKLRLLLNLREIFLIVIYMRSIFNTIIYIWRMEQLRVLFLCIVQCKQFSRFKRSHKPSSNGVQQ</sequence>
<feature type="domain" description="G-protein coupled receptors family 1 profile" evidence="6">
    <location>
        <begin position="1"/>
        <end position="227"/>
    </location>
</feature>
<reference evidence="8" key="2">
    <citation type="submission" date="2023-11" db="UniProtKB">
        <authorList>
            <consortium name="WormBaseParasite"/>
        </authorList>
    </citation>
    <scope>IDENTIFICATION</scope>
</reference>
<keyword evidence="2 5" id="KW-0812">Transmembrane</keyword>
<evidence type="ECO:0000256" key="5">
    <source>
        <dbReference type="SAM" id="Phobius"/>
    </source>
</evidence>
<dbReference type="SUPFAM" id="SSF81321">
    <property type="entry name" value="Family A G protein-coupled receptor-like"/>
    <property type="match status" value="1"/>
</dbReference>
<evidence type="ECO:0000256" key="4">
    <source>
        <dbReference type="ARBA" id="ARBA00023136"/>
    </source>
</evidence>
<dbReference type="InterPro" id="IPR017452">
    <property type="entry name" value="GPCR_Rhodpsn_7TM"/>
</dbReference>
<evidence type="ECO:0000259" key="6">
    <source>
        <dbReference type="PROSITE" id="PS50262"/>
    </source>
</evidence>
<keyword evidence="3 5" id="KW-1133">Transmembrane helix</keyword>
<accession>A0AA85JCY0</accession>
<name>A0AA85JCY0_TRIRE</name>
<dbReference type="GO" id="GO:0016020">
    <property type="term" value="C:membrane"/>
    <property type="evidence" value="ECO:0007669"/>
    <property type="project" value="UniProtKB-SubCell"/>
</dbReference>
<keyword evidence="4 5" id="KW-0472">Membrane</keyword>
<dbReference type="AlphaFoldDB" id="A0AA85JCY0"/>
<keyword evidence="7" id="KW-1185">Reference proteome</keyword>
<feature type="transmembrane region" description="Helical" evidence="5">
    <location>
        <begin position="106"/>
        <end position="139"/>
    </location>
</feature>
<protein>
    <recommendedName>
        <fullName evidence="6">G-protein coupled receptors family 1 profile domain-containing protein</fullName>
    </recommendedName>
</protein>
<organism evidence="7 8">
    <name type="scientific">Trichobilharzia regenti</name>
    <name type="common">Nasal bird schistosome</name>
    <dbReference type="NCBI Taxonomy" id="157069"/>
    <lineage>
        <taxon>Eukaryota</taxon>
        <taxon>Metazoa</taxon>
        <taxon>Spiralia</taxon>
        <taxon>Lophotrochozoa</taxon>
        <taxon>Platyhelminthes</taxon>
        <taxon>Trematoda</taxon>
        <taxon>Digenea</taxon>
        <taxon>Strigeidida</taxon>
        <taxon>Schistosomatoidea</taxon>
        <taxon>Schistosomatidae</taxon>
        <taxon>Trichobilharzia</taxon>
    </lineage>
</organism>
<evidence type="ECO:0000256" key="2">
    <source>
        <dbReference type="ARBA" id="ARBA00022692"/>
    </source>
</evidence>
<feature type="transmembrane region" description="Helical" evidence="5">
    <location>
        <begin position="25"/>
        <end position="46"/>
    </location>
</feature>
<reference evidence="7" key="1">
    <citation type="submission" date="2022-06" db="EMBL/GenBank/DDBJ databases">
        <authorList>
            <person name="Berger JAMES D."/>
            <person name="Berger JAMES D."/>
        </authorList>
    </citation>
    <scope>NUCLEOTIDE SEQUENCE [LARGE SCALE GENOMIC DNA]</scope>
</reference>
<feature type="transmembrane region" description="Helical" evidence="5">
    <location>
        <begin position="159"/>
        <end position="191"/>
    </location>
</feature>
<dbReference type="WBParaSite" id="TREG1_144360.1">
    <property type="protein sequence ID" value="TREG1_144360.1"/>
    <property type="gene ID" value="TREG1_144360"/>
</dbReference>
<dbReference type="Gene3D" id="1.20.1070.10">
    <property type="entry name" value="Rhodopsin 7-helix transmembrane proteins"/>
    <property type="match status" value="1"/>
</dbReference>
<dbReference type="PROSITE" id="PS50262">
    <property type="entry name" value="G_PROTEIN_RECEP_F1_2"/>
    <property type="match status" value="1"/>
</dbReference>
<evidence type="ECO:0000313" key="7">
    <source>
        <dbReference type="Proteomes" id="UP000050795"/>
    </source>
</evidence>
<dbReference type="Proteomes" id="UP000050795">
    <property type="component" value="Unassembled WGS sequence"/>
</dbReference>
<evidence type="ECO:0000256" key="3">
    <source>
        <dbReference type="ARBA" id="ARBA00022989"/>
    </source>
</evidence>
<proteinExistence type="predicted"/>
<comment type="subcellular location">
    <subcellularLocation>
        <location evidence="1">Membrane</location>
    </subcellularLocation>
</comment>
<evidence type="ECO:0000256" key="1">
    <source>
        <dbReference type="ARBA" id="ARBA00004370"/>
    </source>
</evidence>
<feature type="transmembrane region" description="Helical" evidence="5">
    <location>
        <begin position="211"/>
        <end position="229"/>
    </location>
</feature>
<feature type="transmembrane region" description="Helical" evidence="5">
    <location>
        <begin position="66"/>
        <end position="86"/>
    </location>
</feature>